<name>A0A2A5T4Q8_9GAMM</name>
<dbReference type="EMBL" id="NBYY01000011">
    <property type="protein sequence ID" value="PCS23131.1"/>
    <property type="molecule type" value="Genomic_DNA"/>
</dbReference>
<keyword evidence="2" id="KW-1185">Reference proteome</keyword>
<dbReference type="Proteomes" id="UP000219020">
    <property type="component" value="Unassembled WGS sequence"/>
</dbReference>
<sequence length="93" mass="11170">MMTIVIAFHQSWYRDLKSCYIHFIYRSLPNAFPELVSYTRMLKRMQYVLVHLCSYLTHRQALPSLICPSYRFVTTSAFSDIRFLKVPRSEKKE</sequence>
<protein>
    <submittedName>
        <fullName evidence="1">Mobile element protein</fullName>
    </submittedName>
</protein>
<evidence type="ECO:0000313" key="1">
    <source>
        <dbReference type="EMBL" id="PCS23131.1"/>
    </source>
</evidence>
<organism evidence="1 2">
    <name type="scientific">Candidatus Enterovibrio escicola</name>
    <dbReference type="NCBI Taxonomy" id="1927127"/>
    <lineage>
        <taxon>Bacteria</taxon>
        <taxon>Pseudomonadati</taxon>
        <taxon>Pseudomonadota</taxon>
        <taxon>Gammaproteobacteria</taxon>
        <taxon>Vibrionales</taxon>
        <taxon>Vibrionaceae</taxon>
        <taxon>Enterovibrio</taxon>
    </lineage>
</organism>
<comment type="caution">
    <text evidence="1">The sequence shown here is derived from an EMBL/GenBank/DDBJ whole genome shotgun (WGS) entry which is preliminary data.</text>
</comment>
<evidence type="ECO:0000313" key="2">
    <source>
        <dbReference type="Proteomes" id="UP000219020"/>
    </source>
</evidence>
<reference evidence="2" key="1">
    <citation type="submission" date="2017-04" db="EMBL/GenBank/DDBJ databases">
        <title>Genome evolution of the luminous symbionts of deep sea anglerfish.</title>
        <authorList>
            <person name="Hendry T.A."/>
        </authorList>
    </citation>
    <scope>NUCLEOTIDE SEQUENCE [LARGE SCALE GENOMIC DNA]</scope>
</reference>
<gene>
    <name evidence="1" type="ORF">BTN49_1126</name>
</gene>
<accession>A0A2A5T4Q8</accession>
<proteinExistence type="predicted"/>
<dbReference type="AlphaFoldDB" id="A0A2A5T4Q8"/>